<evidence type="ECO:0000313" key="1">
    <source>
        <dbReference type="EMBL" id="KIL57609.1"/>
    </source>
</evidence>
<reference evidence="1 2" key="1">
    <citation type="submission" date="2014-04" db="EMBL/GenBank/DDBJ databases">
        <title>Evolutionary Origins and Diversification of the Mycorrhizal Mutualists.</title>
        <authorList>
            <consortium name="DOE Joint Genome Institute"/>
            <consortium name="Mycorrhizal Genomics Consortium"/>
            <person name="Kohler A."/>
            <person name="Kuo A."/>
            <person name="Nagy L.G."/>
            <person name="Floudas D."/>
            <person name="Copeland A."/>
            <person name="Barry K.W."/>
            <person name="Cichocki N."/>
            <person name="Veneault-Fourrey C."/>
            <person name="LaButti K."/>
            <person name="Lindquist E.A."/>
            <person name="Lipzen A."/>
            <person name="Lundell T."/>
            <person name="Morin E."/>
            <person name="Murat C."/>
            <person name="Riley R."/>
            <person name="Ohm R."/>
            <person name="Sun H."/>
            <person name="Tunlid A."/>
            <person name="Henrissat B."/>
            <person name="Grigoriev I.V."/>
            <person name="Hibbett D.S."/>
            <person name="Martin F."/>
        </authorList>
    </citation>
    <scope>NUCLEOTIDE SEQUENCE [LARGE SCALE GENOMIC DNA]</scope>
    <source>
        <strain evidence="1 2">Koide BX008</strain>
    </source>
</reference>
<dbReference type="Proteomes" id="UP000054549">
    <property type="component" value="Unassembled WGS sequence"/>
</dbReference>
<accession>A0A0C2SU92</accession>
<organism evidence="1 2">
    <name type="scientific">Amanita muscaria (strain Koide BX008)</name>
    <dbReference type="NCBI Taxonomy" id="946122"/>
    <lineage>
        <taxon>Eukaryota</taxon>
        <taxon>Fungi</taxon>
        <taxon>Dikarya</taxon>
        <taxon>Basidiomycota</taxon>
        <taxon>Agaricomycotina</taxon>
        <taxon>Agaricomycetes</taxon>
        <taxon>Agaricomycetidae</taxon>
        <taxon>Agaricales</taxon>
        <taxon>Pluteineae</taxon>
        <taxon>Amanitaceae</taxon>
        <taxon>Amanita</taxon>
    </lineage>
</organism>
<dbReference type="EMBL" id="KN818363">
    <property type="protein sequence ID" value="KIL57609.1"/>
    <property type="molecule type" value="Genomic_DNA"/>
</dbReference>
<dbReference type="InParanoid" id="A0A0C2SU92"/>
<proteinExistence type="predicted"/>
<protein>
    <submittedName>
        <fullName evidence="1">Uncharacterized protein</fullName>
    </submittedName>
</protein>
<gene>
    <name evidence="1" type="ORF">M378DRAFT_377498</name>
</gene>
<sequence length="87" mass="9918">MDVEDDARYTDGCQYLKAQLHNHSLLSPSTPSTTSAPLRAKSLSWYPPFPLSPYCPFPHFPSIYLWYIRVFGNSFDSEGTTTCPIER</sequence>
<evidence type="ECO:0000313" key="2">
    <source>
        <dbReference type="Proteomes" id="UP000054549"/>
    </source>
</evidence>
<dbReference type="HOGENOM" id="CLU_2482855_0_0_1"/>
<keyword evidence="2" id="KW-1185">Reference proteome</keyword>
<dbReference type="AlphaFoldDB" id="A0A0C2SU92"/>
<name>A0A0C2SU92_AMAMK</name>